<reference evidence="2 3" key="1">
    <citation type="submission" date="2016-10" db="EMBL/GenBank/DDBJ databases">
        <authorList>
            <person name="de Groot N.N."/>
        </authorList>
    </citation>
    <scope>NUCLEOTIDE SEQUENCE [LARGE SCALE GENOMIC DNA]</scope>
    <source>
        <strain evidence="2 3">DSM 12271</strain>
    </source>
</reference>
<keyword evidence="3" id="KW-1185">Reference proteome</keyword>
<dbReference type="Proteomes" id="UP000198619">
    <property type="component" value="Unassembled WGS sequence"/>
</dbReference>
<dbReference type="EMBL" id="FOKI01000005">
    <property type="protein sequence ID" value="SFA86676.1"/>
    <property type="molecule type" value="Genomic_DNA"/>
</dbReference>
<protein>
    <submittedName>
        <fullName evidence="2">MOSC domain-containing protein YiiM</fullName>
    </submittedName>
</protein>
<evidence type="ECO:0000313" key="2">
    <source>
        <dbReference type="EMBL" id="SFA86676.1"/>
    </source>
</evidence>
<dbReference type="SUPFAM" id="SSF50800">
    <property type="entry name" value="PK beta-barrel domain-like"/>
    <property type="match status" value="1"/>
</dbReference>
<dbReference type="Pfam" id="PF03473">
    <property type="entry name" value="MOSC"/>
    <property type="match status" value="1"/>
</dbReference>
<feature type="domain" description="MOSC" evidence="1">
    <location>
        <begin position="23"/>
        <end position="148"/>
    </location>
</feature>
<sequence>MEQNRLGKVISVNISDKKGVIKEPIEYGVFEVGHGLKGDAHAGDWHRQVSLLGNESIDKMRNIGIEGLVPGKFAENLTTEGMILYELPVGTKLKIGETLHEVTQIGKECHSGCAIKKQVGKCVMPKEGIFTIVLKGGKIKSGDIIEVIHE</sequence>
<dbReference type="InterPro" id="IPR005302">
    <property type="entry name" value="MoCF_Sase_C"/>
</dbReference>
<evidence type="ECO:0000313" key="3">
    <source>
        <dbReference type="Proteomes" id="UP000198619"/>
    </source>
</evidence>
<dbReference type="PANTHER" id="PTHR36930">
    <property type="entry name" value="METAL-SULFUR CLUSTER BIOSYNTHESIS PROTEINS YUAD-RELATED"/>
    <property type="match status" value="1"/>
</dbReference>
<dbReference type="PANTHER" id="PTHR36930:SF1">
    <property type="entry name" value="MOSC DOMAIN-CONTAINING PROTEIN"/>
    <property type="match status" value="1"/>
</dbReference>
<name>A0A1I0WFF5_9CLOT</name>
<dbReference type="AlphaFoldDB" id="A0A1I0WFF5"/>
<proteinExistence type="predicted"/>
<dbReference type="GO" id="GO:0003824">
    <property type="term" value="F:catalytic activity"/>
    <property type="evidence" value="ECO:0007669"/>
    <property type="project" value="InterPro"/>
</dbReference>
<organism evidence="2 3">
    <name type="scientific">Clostridium frigidicarnis</name>
    <dbReference type="NCBI Taxonomy" id="84698"/>
    <lineage>
        <taxon>Bacteria</taxon>
        <taxon>Bacillati</taxon>
        <taxon>Bacillota</taxon>
        <taxon>Clostridia</taxon>
        <taxon>Eubacteriales</taxon>
        <taxon>Clostridiaceae</taxon>
        <taxon>Clostridium</taxon>
    </lineage>
</organism>
<dbReference type="GO" id="GO:0030151">
    <property type="term" value="F:molybdenum ion binding"/>
    <property type="evidence" value="ECO:0007669"/>
    <property type="project" value="InterPro"/>
</dbReference>
<dbReference type="STRING" id="84698.SAMN04488528_10053"/>
<dbReference type="InterPro" id="IPR011037">
    <property type="entry name" value="Pyrv_Knase-like_insert_dom_sf"/>
</dbReference>
<evidence type="ECO:0000259" key="1">
    <source>
        <dbReference type="PROSITE" id="PS51340"/>
    </source>
</evidence>
<dbReference type="RefSeq" id="WP_090039043.1">
    <property type="nucleotide sequence ID" value="NZ_FOKI01000005.1"/>
</dbReference>
<dbReference type="GO" id="GO:0030170">
    <property type="term" value="F:pyridoxal phosphate binding"/>
    <property type="evidence" value="ECO:0007669"/>
    <property type="project" value="InterPro"/>
</dbReference>
<dbReference type="InterPro" id="IPR052716">
    <property type="entry name" value="MOSC_domain"/>
</dbReference>
<gene>
    <name evidence="2" type="ORF">SAMN04488528_10053</name>
</gene>
<dbReference type="PROSITE" id="PS51340">
    <property type="entry name" value="MOSC"/>
    <property type="match status" value="1"/>
</dbReference>
<dbReference type="Gene3D" id="2.40.33.20">
    <property type="entry name" value="PK beta-barrel domain-like"/>
    <property type="match status" value="1"/>
</dbReference>
<accession>A0A1I0WFF5</accession>
<dbReference type="OrthoDB" id="9789048at2"/>